<feature type="domain" description="HTH dtxR-type" evidence="13">
    <location>
        <begin position="30"/>
        <end position="91"/>
    </location>
</feature>
<reference evidence="14 15" key="1">
    <citation type="submission" date="2021-08" db="EMBL/GenBank/DDBJ databases">
        <title>Whole genome sequence of novel Actinomyces species strain MAS-1.</title>
        <authorList>
            <person name="Saito M."/>
            <person name="Kuwahara N."/>
            <person name="Takizawa T."/>
            <person name="Gotouda H."/>
            <person name="Ochiai T."/>
        </authorList>
    </citation>
    <scope>NUCLEOTIDE SEQUENCE [LARGE SCALE GENOMIC DNA]</scope>
    <source>
        <strain evidence="14 15">MAS-1</strain>
    </source>
</reference>
<comment type="subcellular location">
    <subcellularLocation>
        <location evidence="1">Cytoplasm</location>
    </subcellularLocation>
</comment>
<keyword evidence="6" id="KW-0805">Transcription regulation</keyword>
<organism evidence="14 15">
    <name type="scientific">Actinomyces capricornis</name>
    <dbReference type="NCBI Taxonomy" id="2755559"/>
    <lineage>
        <taxon>Bacteria</taxon>
        <taxon>Bacillati</taxon>
        <taxon>Actinomycetota</taxon>
        <taxon>Actinomycetes</taxon>
        <taxon>Actinomycetales</taxon>
        <taxon>Actinomycetaceae</taxon>
        <taxon>Actinomyces</taxon>
    </lineage>
</organism>
<dbReference type="Gene3D" id="1.10.10.10">
    <property type="entry name" value="Winged helix-like DNA-binding domain superfamily/Winged helix DNA-binding domain"/>
    <property type="match status" value="1"/>
</dbReference>
<evidence type="ECO:0000256" key="8">
    <source>
        <dbReference type="ARBA" id="ARBA00023159"/>
    </source>
</evidence>
<keyword evidence="4" id="KW-0963">Cytoplasm</keyword>
<evidence type="ECO:0000256" key="7">
    <source>
        <dbReference type="ARBA" id="ARBA00023125"/>
    </source>
</evidence>
<dbReference type="InterPro" id="IPR036421">
    <property type="entry name" value="Fe_dep_repressor_sf"/>
</dbReference>
<dbReference type="SUPFAM" id="SSF47979">
    <property type="entry name" value="Iron-dependent repressor protein, dimerization domain"/>
    <property type="match status" value="1"/>
</dbReference>
<keyword evidence="9" id="KW-0804">Transcription</keyword>
<keyword evidence="10" id="KW-0464">Manganese</keyword>
<dbReference type="SMART" id="SM00529">
    <property type="entry name" value="HTH_DTXR"/>
    <property type="match status" value="1"/>
</dbReference>
<evidence type="ECO:0000256" key="3">
    <source>
        <dbReference type="ARBA" id="ARBA00011738"/>
    </source>
</evidence>
<name>A0ABN6KAB4_9ACTO</name>
<feature type="region of interest" description="Disordered" evidence="12">
    <location>
        <begin position="1"/>
        <end position="29"/>
    </location>
</feature>
<gene>
    <name evidence="14" type="ORF">MANAM107_21100</name>
</gene>
<evidence type="ECO:0000256" key="9">
    <source>
        <dbReference type="ARBA" id="ARBA00023163"/>
    </source>
</evidence>
<evidence type="ECO:0000256" key="12">
    <source>
        <dbReference type="SAM" id="MobiDB-lite"/>
    </source>
</evidence>
<keyword evidence="7" id="KW-0238">DNA-binding</keyword>
<dbReference type="PROSITE" id="PS50944">
    <property type="entry name" value="HTH_DTXR"/>
    <property type="match status" value="1"/>
</dbReference>
<dbReference type="SUPFAM" id="SSF46785">
    <property type="entry name" value="Winged helix' DNA-binding domain"/>
    <property type="match status" value="1"/>
</dbReference>
<dbReference type="Pfam" id="PF01325">
    <property type="entry name" value="Fe_dep_repress"/>
    <property type="match status" value="1"/>
</dbReference>
<dbReference type="InterPro" id="IPR022687">
    <property type="entry name" value="HTH_DTXR"/>
</dbReference>
<protein>
    <recommendedName>
        <fullName evidence="11">Manganese transport regulator</fullName>
    </recommendedName>
</protein>
<proteinExistence type="inferred from homology"/>
<evidence type="ECO:0000256" key="6">
    <source>
        <dbReference type="ARBA" id="ARBA00023015"/>
    </source>
</evidence>
<evidence type="ECO:0000256" key="4">
    <source>
        <dbReference type="ARBA" id="ARBA00022490"/>
    </source>
</evidence>
<keyword evidence="15" id="KW-1185">Reference proteome</keyword>
<dbReference type="InterPro" id="IPR050536">
    <property type="entry name" value="DtxR_MntR_Metal-Reg"/>
</dbReference>
<evidence type="ECO:0000313" key="14">
    <source>
        <dbReference type="EMBL" id="BDA65276.1"/>
    </source>
</evidence>
<accession>A0ABN6KAB4</accession>
<dbReference type="EMBL" id="AP025017">
    <property type="protein sequence ID" value="BDA65276.1"/>
    <property type="molecule type" value="Genomic_DNA"/>
</dbReference>
<evidence type="ECO:0000256" key="10">
    <source>
        <dbReference type="ARBA" id="ARBA00023211"/>
    </source>
</evidence>
<dbReference type="PANTHER" id="PTHR33238">
    <property type="entry name" value="IRON (METAL) DEPENDENT REPRESSOR, DTXR FAMILY"/>
    <property type="match status" value="1"/>
</dbReference>
<keyword evidence="8" id="KW-0010">Activator</keyword>
<dbReference type="PANTHER" id="PTHR33238:SF11">
    <property type="entry name" value="TRANSCRIPTIONAL REGULATOR MNTR"/>
    <property type="match status" value="1"/>
</dbReference>
<evidence type="ECO:0000256" key="5">
    <source>
        <dbReference type="ARBA" id="ARBA00022491"/>
    </source>
</evidence>
<keyword evidence="5" id="KW-0678">Repressor</keyword>
<evidence type="ECO:0000313" key="15">
    <source>
        <dbReference type="Proteomes" id="UP000824496"/>
    </source>
</evidence>
<dbReference type="Proteomes" id="UP000824496">
    <property type="component" value="Chromosome"/>
</dbReference>
<dbReference type="Pfam" id="PF04023">
    <property type="entry name" value="FeoA"/>
    <property type="match status" value="1"/>
</dbReference>
<comment type="similarity">
    <text evidence="2">Belongs to the DtxR/MntR family.</text>
</comment>
<evidence type="ECO:0000259" key="13">
    <source>
        <dbReference type="PROSITE" id="PS50944"/>
    </source>
</evidence>
<feature type="compositionally biased region" description="Low complexity" evidence="12">
    <location>
        <begin position="1"/>
        <end position="16"/>
    </location>
</feature>
<dbReference type="Gene3D" id="1.10.60.10">
    <property type="entry name" value="Iron dependent repressor, metal binding and dimerisation domain"/>
    <property type="match status" value="1"/>
</dbReference>
<evidence type="ECO:0000256" key="1">
    <source>
        <dbReference type="ARBA" id="ARBA00004496"/>
    </source>
</evidence>
<dbReference type="Pfam" id="PF02742">
    <property type="entry name" value="Fe_dep_repr_C"/>
    <property type="match status" value="1"/>
</dbReference>
<sequence length="261" mass="28224">MTSASSGPASRTSSRPAQRRAQRPGPAVDSTVTQDYLKVVWAACEWGGTGASITGLARRMEVAPSTASENVTRLVEEGLVAHEPYKAVTLTPEGRRRAMAIVRRHRLLETYLVTRLGFEWDEVHEEAEELEHAVSDRLLARLDAVLGHPTRDPHGDPIPTEDGDLDIPELVRIETLETGAEGIVGRIKDDSHTLRRLTRAGISLDTRVRVLRRVEDPCGGWASIVRAVSGRPEHAAGPDGDAGALGATEATVPDGSLWVLS</sequence>
<dbReference type="InterPro" id="IPR001367">
    <property type="entry name" value="Fe_dep_repressor"/>
</dbReference>
<dbReference type="InterPro" id="IPR036388">
    <property type="entry name" value="WH-like_DNA-bd_sf"/>
</dbReference>
<dbReference type="InterPro" id="IPR036390">
    <property type="entry name" value="WH_DNA-bd_sf"/>
</dbReference>
<evidence type="ECO:0000256" key="2">
    <source>
        <dbReference type="ARBA" id="ARBA00007871"/>
    </source>
</evidence>
<comment type="subunit">
    <text evidence="3">Homodimer.</text>
</comment>
<evidence type="ECO:0000256" key="11">
    <source>
        <dbReference type="ARBA" id="ARBA00032593"/>
    </source>
</evidence>
<dbReference type="InterPro" id="IPR007167">
    <property type="entry name" value="Fe-transptr_FeoA-like"/>
</dbReference>
<dbReference type="InterPro" id="IPR022689">
    <property type="entry name" value="Iron_dep_repressor"/>
</dbReference>